<evidence type="ECO:0000259" key="1">
    <source>
        <dbReference type="Pfam" id="PF07110"/>
    </source>
</evidence>
<gene>
    <name evidence="2" type="ORF">H9815_10400</name>
</gene>
<sequence length="104" mass="11745">MYRVSVLYGTPTDPAEFDRYYEQVHIPIAKQMRGLVRWTLTKPDRQQGELEDVYLIADLYAETKEQLDAILASPEGQAAAEDVAKFATGGATFVYGQEREVELT</sequence>
<dbReference type="EMBL" id="DXBY01000174">
    <property type="protein sequence ID" value="HIZ36179.1"/>
    <property type="molecule type" value="Genomic_DNA"/>
</dbReference>
<protein>
    <submittedName>
        <fullName evidence="2">EthD family reductase</fullName>
    </submittedName>
</protein>
<dbReference type="SUPFAM" id="SSF54909">
    <property type="entry name" value="Dimeric alpha+beta barrel"/>
    <property type="match status" value="1"/>
</dbReference>
<dbReference type="Gene3D" id="3.30.70.100">
    <property type="match status" value="1"/>
</dbReference>
<accession>A0A9D2EEF3</accession>
<reference evidence="2" key="2">
    <citation type="submission" date="2021-04" db="EMBL/GenBank/DDBJ databases">
        <authorList>
            <person name="Gilroy R."/>
        </authorList>
    </citation>
    <scope>NUCLEOTIDE SEQUENCE</scope>
    <source>
        <strain evidence="2">ChiGjej4B4-7305</strain>
    </source>
</reference>
<evidence type="ECO:0000313" key="3">
    <source>
        <dbReference type="Proteomes" id="UP000824037"/>
    </source>
</evidence>
<dbReference type="Pfam" id="PF07110">
    <property type="entry name" value="EthD"/>
    <property type="match status" value="1"/>
</dbReference>
<dbReference type="InterPro" id="IPR009799">
    <property type="entry name" value="EthD_dom"/>
</dbReference>
<dbReference type="PANTHER" id="PTHR40260">
    <property type="entry name" value="BLR8190 PROTEIN"/>
    <property type="match status" value="1"/>
</dbReference>
<dbReference type="NCBIfam" id="TIGR02118">
    <property type="entry name" value="EthD family reductase"/>
    <property type="match status" value="1"/>
</dbReference>
<organism evidence="2 3">
    <name type="scientific">Candidatus Ruania gallistercoris</name>
    <dbReference type="NCBI Taxonomy" id="2838746"/>
    <lineage>
        <taxon>Bacteria</taxon>
        <taxon>Bacillati</taxon>
        <taxon>Actinomycetota</taxon>
        <taxon>Actinomycetes</taxon>
        <taxon>Micrococcales</taxon>
        <taxon>Ruaniaceae</taxon>
        <taxon>Ruania</taxon>
    </lineage>
</organism>
<dbReference type="Proteomes" id="UP000824037">
    <property type="component" value="Unassembled WGS sequence"/>
</dbReference>
<name>A0A9D2EEF3_9MICO</name>
<reference evidence="2" key="1">
    <citation type="journal article" date="2021" name="PeerJ">
        <title>Extensive microbial diversity within the chicken gut microbiome revealed by metagenomics and culture.</title>
        <authorList>
            <person name="Gilroy R."/>
            <person name="Ravi A."/>
            <person name="Getino M."/>
            <person name="Pursley I."/>
            <person name="Horton D.L."/>
            <person name="Alikhan N.F."/>
            <person name="Baker D."/>
            <person name="Gharbi K."/>
            <person name="Hall N."/>
            <person name="Watson M."/>
            <person name="Adriaenssens E.M."/>
            <person name="Foster-Nyarko E."/>
            <person name="Jarju S."/>
            <person name="Secka A."/>
            <person name="Antonio M."/>
            <person name="Oren A."/>
            <person name="Chaudhuri R.R."/>
            <person name="La Ragione R."/>
            <person name="Hildebrand F."/>
            <person name="Pallen M.J."/>
        </authorList>
    </citation>
    <scope>NUCLEOTIDE SEQUENCE</scope>
    <source>
        <strain evidence="2">ChiGjej4B4-7305</strain>
    </source>
</reference>
<dbReference type="InterPro" id="IPR011008">
    <property type="entry name" value="Dimeric_a/b-barrel"/>
</dbReference>
<dbReference type="PANTHER" id="PTHR40260:SF2">
    <property type="entry name" value="BLR8190 PROTEIN"/>
    <property type="match status" value="1"/>
</dbReference>
<dbReference type="GO" id="GO:0016491">
    <property type="term" value="F:oxidoreductase activity"/>
    <property type="evidence" value="ECO:0007669"/>
    <property type="project" value="InterPro"/>
</dbReference>
<dbReference type="AlphaFoldDB" id="A0A9D2EEF3"/>
<comment type="caution">
    <text evidence="2">The sequence shown here is derived from an EMBL/GenBank/DDBJ whole genome shotgun (WGS) entry which is preliminary data.</text>
</comment>
<proteinExistence type="predicted"/>
<evidence type="ECO:0000313" key="2">
    <source>
        <dbReference type="EMBL" id="HIZ36179.1"/>
    </source>
</evidence>
<feature type="domain" description="EthD" evidence="1">
    <location>
        <begin position="11"/>
        <end position="88"/>
    </location>
</feature>